<sequence length="111" mass="12921">MASKWSKSLARYFQVGQWMGQSTPGQKMFNAFWVVCLLILYVGWVLRGESRIRQTDRLKREIGELNAELTYEKSKLMQESRQSKIVQKVAPMGLQDYRNQQPPVKVVVPTE</sequence>
<accession>A0A1G9PWV5</accession>
<dbReference type="OrthoDB" id="963443at2"/>
<dbReference type="EMBL" id="FNGS01000004">
    <property type="protein sequence ID" value="SDM03240.1"/>
    <property type="molecule type" value="Genomic_DNA"/>
</dbReference>
<dbReference type="Proteomes" id="UP000198901">
    <property type="component" value="Unassembled WGS sequence"/>
</dbReference>
<keyword evidence="2" id="KW-1185">Reference proteome</keyword>
<gene>
    <name evidence="1" type="ORF">SAMN04488090_2360</name>
</gene>
<evidence type="ECO:0000313" key="1">
    <source>
        <dbReference type="EMBL" id="SDM03240.1"/>
    </source>
</evidence>
<dbReference type="Pfam" id="PF19579">
    <property type="entry name" value="FtsL_2"/>
    <property type="match status" value="1"/>
</dbReference>
<evidence type="ECO:0000313" key="2">
    <source>
        <dbReference type="Proteomes" id="UP000198901"/>
    </source>
</evidence>
<dbReference type="STRING" id="563176.SAMN04488090_2360"/>
<organism evidence="1 2">
    <name type="scientific">Siphonobacter aquaeclarae</name>
    <dbReference type="NCBI Taxonomy" id="563176"/>
    <lineage>
        <taxon>Bacteria</taxon>
        <taxon>Pseudomonadati</taxon>
        <taxon>Bacteroidota</taxon>
        <taxon>Cytophagia</taxon>
        <taxon>Cytophagales</taxon>
        <taxon>Cytophagaceae</taxon>
        <taxon>Siphonobacter</taxon>
    </lineage>
</organism>
<proteinExistence type="predicted"/>
<reference evidence="1 2" key="1">
    <citation type="submission" date="2016-10" db="EMBL/GenBank/DDBJ databases">
        <authorList>
            <person name="de Groot N.N."/>
        </authorList>
    </citation>
    <scope>NUCLEOTIDE SEQUENCE [LARGE SCALE GENOMIC DNA]</scope>
    <source>
        <strain evidence="1 2">DSM 21668</strain>
    </source>
</reference>
<dbReference type="AlphaFoldDB" id="A0A1G9PWV5"/>
<evidence type="ECO:0008006" key="3">
    <source>
        <dbReference type="Google" id="ProtNLM"/>
    </source>
</evidence>
<dbReference type="RefSeq" id="WP_143011080.1">
    <property type="nucleotide sequence ID" value="NZ_FNGS01000004.1"/>
</dbReference>
<protein>
    <recommendedName>
        <fullName evidence="3">Cell division protein FtsL</fullName>
    </recommendedName>
</protein>
<name>A0A1G9PWV5_9BACT</name>
<dbReference type="InterPro" id="IPR045755">
    <property type="entry name" value="FtsL-like"/>
</dbReference>